<evidence type="ECO:0000256" key="4">
    <source>
        <dbReference type="ARBA" id="ARBA00022679"/>
    </source>
</evidence>
<proteinExistence type="inferred from homology"/>
<dbReference type="InterPro" id="IPR018063">
    <property type="entry name" value="SAM_MeTrfase_RsmI_CS"/>
</dbReference>
<dbReference type="HAMAP" id="MF_01877">
    <property type="entry name" value="16SrRNA_methyltr_I"/>
    <property type="match status" value="1"/>
</dbReference>
<keyword evidence="3 6" id="KW-0489">Methyltransferase</keyword>
<dbReference type="FunFam" id="3.40.1010.10:FF:000007">
    <property type="entry name" value="Ribosomal RNA small subunit methyltransferase I"/>
    <property type="match status" value="1"/>
</dbReference>
<evidence type="ECO:0000256" key="7">
    <source>
        <dbReference type="SAM" id="MobiDB-lite"/>
    </source>
</evidence>
<dbReference type="STRING" id="309801.trd_1760"/>
<dbReference type="PANTHER" id="PTHR46111">
    <property type="entry name" value="RIBOSOMAL RNA SMALL SUBUNIT METHYLTRANSFERASE I"/>
    <property type="match status" value="1"/>
</dbReference>
<evidence type="ECO:0000256" key="6">
    <source>
        <dbReference type="HAMAP-Rule" id="MF_01877"/>
    </source>
</evidence>
<dbReference type="PROSITE" id="PS01296">
    <property type="entry name" value="RSMI"/>
    <property type="match status" value="1"/>
</dbReference>
<evidence type="ECO:0000256" key="1">
    <source>
        <dbReference type="ARBA" id="ARBA00022490"/>
    </source>
</evidence>
<comment type="function">
    <text evidence="6">Catalyzes the 2'-O-methylation of the ribose of cytidine 1402 (C1402) in 16S rRNA.</text>
</comment>
<dbReference type="OrthoDB" id="9809084at2"/>
<gene>
    <name evidence="6" type="primary">rsmI</name>
    <name evidence="9" type="ordered locus">trd_1760</name>
</gene>
<reference evidence="9 10" key="1">
    <citation type="journal article" date="2009" name="PLoS ONE">
        <title>Complete genome sequence of the aerobic CO-oxidizing thermophile Thermomicrobium roseum.</title>
        <authorList>
            <person name="Wu D."/>
            <person name="Raymond J."/>
            <person name="Wu M."/>
            <person name="Chatterji S."/>
            <person name="Ren Q."/>
            <person name="Graham J.E."/>
            <person name="Bryant D.A."/>
            <person name="Robb F."/>
            <person name="Colman A."/>
            <person name="Tallon L.J."/>
            <person name="Badger J.H."/>
            <person name="Madupu R."/>
            <person name="Ward N.L."/>
            <person name="Eisen J.A."/>
        </authorList>
    </citation>
    <scope>NUCLEOTIDE SEQUENCE [LARGE SCALE GENOMIC DNA]</scope>
    <source>
        <strain evidence="10">ATCC 27502 / DSM 5159 / P-2</strain>
    </source>
</reference>
<dbReference type="eggNOG" id="COG0313">
    <property type="taxonomic scope" value="Bacteria"/>
</dbReference>
<comment type="similarity">
    <text evidence="6">Belongs to the methyltransferase superfamily. RsmI family.</text>
</comment>
<dbReference type="CDD" id="cd11648">
    <property type="entry name" value="RsmI"/>
    <property type="match status" value="1"/>
</dbReference>
<evidence type="ECO:0000313" key="10">
    <source>
        <dbReference type="Proteomes" id="UP000000447"/>
    </source>
</evidence>
<dbReference type="HOGENOM" id="CLU_044779_1_0_0"/>
<dbReference type="EMBL" id="CP001275">
    <property type="protein sequence ID" value="ACM06254.1"/>
    <property type="molecule type" value="Genomic_DNA"/>
</dbReference>
<evidence type="ECO:0000256" key="5">
    <source>
        <dbReference type="ARBA" id="ARBA00022691"/>
    </source>
</evidence>
<dbReference type="FunFam" id="3.30.950.10:FF:000002">
    <property type="entry name" value="Ribosomal RNA small subunit methyltransferase I"/>
    <property type="match status" value="1"/>
</dbReference>
<protein>
    <recommendedName>
        <fullName evidence="6">Ribosomal RNA small subunit methyltransferase I</fullName>
        <ecNumber evidence="6">2.1.1.198</ecNumber>
    </recommendedName>
    <alternativeName>
        <fullName evidence="6">16S rRNA 2'-O-ribose C1402 methyltransferase</fullName>
    </alternativeName>
    <alternativeName>
        <fullName evidence="6">rRNA (cytidine-2'-O-)-methyltransferase RsmI</fullName>
    </alternativeName>
</protein>
<feature type="compositionally biased region" description="Basic and acidic residues" evidence="7">
    <location>
        <begin position="275"/>
        <end position="285"/>
    </location>
</feature>
<evidence type="ECO:0000256" key="2">
    <source>
        <dbReference type="ARBA" id="ARBA00022552"/>
    </source>
</evidence>
<dbReference type="InterPro" id="IPR008189">
    <property type="entry name" value="rRNA_ssu_MeTfrase_I"/>
</dbReference>
<comment type="subcellular location">
    <subcellularLocation>
        <location evidence="6">Cytoplasm</location>
    </subcellularLocation>
</comment>
<dbReference type="InterPro" id="IPR014777">
    <property type="entry name" value="4pyrrole_Mease_sub1"/>
</dbReference>
<name>B9L149_THERP</name>
<dbReference type="InterPro" id="IPR035996">
    <property type="entry name" value="4pyrrol_Methylase_sf"/>
</dbReference>
<dbReference type="Proteomes" id="UP000000447">
    <property type="component" value="Chromosome"/>
</dbReference>
<dbReference type="Gene3D" id="3.40.1010.10">
    <property type="entry name" value="Cobalt-precorrin-4 Transmethylase, Domain 1"/>
    <property type="match status" value="1"/>
</dbReference>
<keyword evidence="10" id="KW-1185">Reference proteome</keyword>
<dbReference type="SUPFAM" id="SSF53790">
    <property type="entry name" value="Tetrapyrrole methylase"/>
    <property type="match status" value="1"/>
</dbReference>
<feature type="domain" description="Tetrapyrrole methylase" evidence="8">
    <location>
        <begin position="3"/>
        <end position="201"/>
    </location>
</feature>
<comment type="catalytic activity">
    <reaction evidence="6">
        <text>cytidine(1402) in 16S rRNA + S-adenosyl-L-methionine = 2'-O-methylcytidine(1402) in 16S rRNA + S-adenosyl-L-homocysteine + H(+)</text>
        <dbReference type="Rhea" id="RHEA:42924"/>
        <dbReference type="Rhea" id="RHEA-COMP:10285"/>
        <dbReference type="Rhea" id="RHEA-COMP:10286"/>
        <dbReference type="ChEBI" id="CHEBI:15378"/>
        <dbReference type="ChEBI" id="CHEBI:57856"/>
        <dbReference type="ChEBI" id="CHEBI:59789"/>
        <dbReference type="ChEBI" id="CHEBI:74495"/>
        <dbReference type="ChEBI" id="CHEBI:82748"/>
        <dbReference type="EC" id="2.1.1.198"/>
    </reaction>
</comment>
<dbReference type="RefSeq" id="WP_015922702.1">
    <property type="nucleotide sequence ID" value="NC_011959.1"/>
</dbReference>
<dbReference type="NCBIfam" id="TIGR00096">
    <property type="entry name" value="16S rRNA (cytidine(1402)-2'-O)-methyltransferase"/>
    <property type="match status" value="1"/>
</dbReference>
<dbReference type="Pfam" id="PF00590">
    <property type="entry name" value="TP_methylase"/>
    <property type="match status" value="1"/>
</dbReference>
<keyword evidence="2 6" id="KW-0698">rRNA processing</keyword>
<dbReference type="PANTHER" id="PTHR46111:SF1">
    <property type="entry name" value="RIBOSOMAL RNA SMALL SUBUNIT METHYLTRANSFERASE I"/>
    <property type="match status" value="1"/>
</dbReference>
<dbReference type="InterPro" id="IPR000878">
    <property type="entry name" value="4pyrrol_Mease"/>
</dbReference>
<keyword evidence="1 6" id="KW-0963">Cytoplasm</keyword>
<dbReference type="GO" id="GO:0005737">
    <property type="term" value="C:cytoplasm"/>
    <property type="evidence" value="ECO:0007669"/>
    <property type="project" value="UniProtKB-SubCell"/>
</dbReference>
<dbReference type="Gene3D" id="3.30.950.10">
    <property type="entry name" value="Methyltransferase, Cobalt-precorrin-4 Transmethylase, Domain 2"/>
    <property type="match status" value="1"/>
</dbReference>
<evidence type="ECO:0000259" key="8">
    <source>
        <dbReference type="Pfam" id="PF00590"/>
    </source>
</evidence>
<evidence type="ECO:0000313" key="9">
    <source>
        <dbReference type="EMBL" id="ACM06254.1"/>
    </source>
</evidence>
<dbReference type="PIRSF" id="PIRSF005917">
    <property type="entry name" value="MTase_YraL"/>
    <property type="match status" value="1"/>
</dbReference>
<dbReference type="GO" id="GO:0070677">
    <property type="term" value="F:rRNA (cytosine-2'-O-)-methyltransferase activity"/>
    <property type="evidence" value="ECO:0007669"/>
    <property type="project" value="UniProtKB-UniRule"/>
</dbReference>
<dbReference type="KEGG" id="tro:trd_1760"/>
<sequence>MGTLYLVGTPIGNLEDITMRALRVLAEVRLIAAEDTRQARKLLGRYGIQTPLVSFHAHSGRERVQQLLAALGEGDIAVVSDAGMPGISDPGAELVRAAAEAGYPVVVVPGPSAVTAAVAVSGLVTDGFVFTGFLPRRSSERRERFSLLRDLPYPLVVFEAPHRLRETLHDAVEVLGDRPVAVCRELTKRFEEVRRTTLAEAAAHYEQHEPRGEFVLVIAAGSREHPQADEQRLEELVRERLTKGLSAAAVARELARLTGRPRRELYRLAVTVQQEEQKNEADGKGGTHATGAGT</sequence>
<accession>B9L149</accession>
<feature type="region of interest" description="Disordered" evidence="7">
    <location>
        <begin position="274"/>
        <end position="294"/>
    </location>
</feature>
<dbReference type="EC" id="2.1.1.198" evidence="6"/>
<organism evidence="9 10">
    <name type="scientific">Thermomicrobium roseum (strain ATCC 27502 / DSM 5159 / P-2)</name>
    <dbReference type="NCBI Taxonomy" id="309801"/>
    <lineage>
        <taxon>Bacteria</taxon>
        <taxon>Pseudomonadati</taxon>
        <taxon>Thermomicrobiota</taxon>
        <taxon>Thermomicrobia</taxon>
        <taxon>Thermomicrobiales</taxon>
        <taxon>Thermomicrobiaceae</taxon>
        <taxon>Thermomicrobium</taxon>
    </lineage>
</organism>
<keyword evidence="4 6" id="KW-0808">Transferase</keyword>
<dbReference type="InterPro" id="IPR014776">
    <property type="entry name" value="4pyrrole_Mease_sub2"/>
</dbReference>
<evidence type="ECO:0000256" key="3">
    <source>
        <dbReference type="ARBA" id="ARBA00022603"/>
    </source>
</evidence>
<dbReference type="AlphaFoldDB" id="B9L149"/>
<keyword evidence="5 6" id="KW-0949">S-adenosyl-L-methionine</keyword>